<feature type="signal peptide" evidence="1">
    <location>
        <begin position="1"/>
        <end position="21"/>
    </location>
</feature>
<evidence type="ECO:0000313" key="3">
    <source>
        <dbReference type="EMBL" id="RNI27864.1"/>
    </source>
</evidence>
<name>A0A3M9MQP8_9BACT</name>
<keyword evidence="1" id="KW-0732">Signal</keyword>
<dbReference type="Gene3D" id="3.40.50.1820">
    <property type="entry name" value="alpha/beta hydrolase"/>
    <property type="match status" value="1"/>
</dbReference>
<evidence type="ECO:0000256" key="1">
    <source>
        <dbReference type="SAM" id="SignalP"/>
    </source>
</evidence>
<proteinExistence type="predicted"/>
<dbReference type="OrthoDB" id="9809549at2"/>
<reference evidence="3 4" key="1">
    <citation type="submission" date="2018-11" db="EMBL/GenBank/DDBJ databases">
        <title>Rufibacter latericius sp. nov., isolated from water in Baiyang Lake.</title>
        <authorList>
            <person name="Yang Y."/>
        </authorList>
    </citation>
    <scope>NUCLEOTIDE SEQUENCE [LARGE SCALE GENOMIC DNA]</scope>
    <source>
        <strain evidence="3 4">MCC P1</strain>
    </source>
</reference>
<dbReference type="Pfam" id="PF12146">
    <property type="entry name" value="Hydrolase_4"/>
    <property type="match status" value="1"/>
</dbReference>
<dbReference type="Proteomes" id="UP000271010">
    <property type="component" value="Unassembled WGS sequence"/>
</dbReference>
<gene>
    <name evidence="3" type="ORF">EFA69_17360</name>
</gene>
<dbReference type="RefSeq" id="WP_123134329.1">
    <property type="nucleotide sequence ID" value="NZ_RJJE01000017.1"/>
</dbReference>
<dbReference type="PANTHER" id="PTHR43265:SF1">
    <property type="entry name" value="ESTERASE ESTD"/>
    <property type="match status" value="1"/>
</dbReference>
<protein>
    <submittedName>
        <fullName evidence="3">Alpha/beta hydrolase</fullName>
    </submittedName>
</protein>
<sequence length="318" mass="34466">MKTRILFLLLACLALKLQALAQTPAPAGEPIELQTQKGTLKGTLLAPANGKRVPMVLILSGSGPTDRDGNNPAMKNNSLKLVAEELLAQEIASVRFDKRGIAESTSAAVSEFDLRFDHYVQDAADWIKKLKQDKRFTKVVVLGHSEGSLIGMMAARQAQADGFISVAGAGQSADKIIREQLQAQPPMVKDAAFPILDQLAQGKAVTDVNPMLAALFRPSVQPYLISWFKYDPQTEIKKLNVPILLVQGTQDLQVSTHEAQLLAAAAPKSKLVEIEHMNHVLKETTADRATNFGTYANPSLPLATPLMPAIVTFVKTIK</sequence>
<feature type="domain" description="Serine aminopeptidase S33" evidence="2">
    <location>
        <begin position="81"/>
        <end position="205"/>
    </location>
</feature>
<dbReference type="SUPFAM" id="SSF53474">
    <property type="entry name" value="alpha/beta-Hydrolases"/>
    <property type="match status" value="1"/>
</dbReference>
<dbReference type="AlphaFoldDB" id="A0A3M9MQP8"/>
<dbReference type="EMBL" id="RJJE01000017">
    <property type="protein sequence ID" value="RNI27864.1"/>
    <property type="molecule type" value="Genomic_DNA"/>
</dbReference>
<feature type="chain" id="PRO_5018272515" evidence="1">
    <location>
        <begin position="22"/>
        <end position="318"/>
    </location>
</feature>
<dbReference type="PANTHER" id="PTHR43265">
    <property type="entry name" value="ESTERASE ESTD"/>
    <property type="match status" value="1"/>
</dbReference>
<dbReference type="InterPro" id="IPR022742">
    <property type="entry name" value="Hydrolase_4"/>
</dbReference>
<dbReference type="InterPro" id="IPR029058">
    <property type="entry name" value="AB_hydrolase_fold"/>
</dbReference>
<evidence type="ECO:0000259" key="2">
    <source>
        <dbReference type="Pfam" id="PF12146"/>
    </source>
</evidence>
<dbReference type="InterPro" id="IPR053145">
    <property type="entry name" value="AB_hydrolase_Est10"/>
</dbReference>
<comment type="caution">
    <text evidence="3">The sequence shown here is derived from an EMBL/GenBank/DDBJ whole genome shotgun (WGS) entry which is preliminary data.</text>
</comment>
<organism evidence="3 4">
    <name type="scientific">Rufibacter immobilis</name>
    <dbReference type="NCBI Taxonomy" id="1348778"/>
    <lineage>
        <taxon>Bacteria</taxon>
        <taxon>Pseudomonadati</taxon>
        <taxon>Bacteroidota</taxon>
        <taxon>Cytophagia</taxon>
        <taxon>Cytophagales</taxon>
        <taxon>Hymenobacteraceae</taxon>
        <taxon>Rufibacter</taxon>
    </lineage>
</organism>
<keyword evidence="3" id="KW-0378">Hydrolase</keyword>
<dbReference type="GO" id="GO:0052689">
    <property type="term" value="F:carboxylic ester hydrolase activity"/>
    <property type="evidence" value="ECO:0007669"/>
    <property type="project" value="TreeGrafter"/>
</dbReference>
<keyword evidence="4" id="KW-1185">Reference proteome</keyword>
<evidence type="ECO:0000313" key="4">
    <source>
        <dbReference type="Proteomes" id="UP000271010"/>
    </source>
</evidence>
<accession>A0A3M9MQP8</accession>